<gene>
    <name evidence="2" type="ORF">PQJ61_06575</name>
</gene>
<name>A0AAJ1MK36_9SPIO</name>
<sequence>MKKILIALLVLSTATLAFMGCALIFGTTYSVSTGNGYCYEVTTSEMSTIVAMELLGAVEEPCDTSDVAATCTFISDEYNQEMVNYYSAEYLELYPDVKDNCDGTWETL</sequence>
<protein>
    <recommendedName>
        <fullName evidence="4">Lipoprotein</fullName>
    </recommendedName>
</protein>
<dbReference type="PROSITE" id="PS51257">
    <property type="entry name" value="PROKAR_LIPOPROTEIN"/>
    <property type="match status" value="1"/>
</dbReference>
<feature type="signal peptide" evidence="1">
    <location>
        <begin position="1"/>
        <end position="19"/>
    </location>
</feature>
<keyword evidence="1" id="KW-0732">Signal</keyword>
<evidence type="ECO:0000313" key="3">
    <source>
        <dbReference type="Proteomes" id="UP001221217"/>
    </source>
</evidence>
<reference evidence="2 3" key="1">
    <citation type="submission" date="2022-12" db="EMBL/GenBank/DDBJ databases">
        <title>Metagenome assembled genome from gulf of manar.</title>
        <authorList>
            <person name="Kohli P."/>
            <person name="Pk S."/>
            <person name="Venkata Ramana C."/>
            <person name="Sasikala C."/>
        </authorList>
    </citation>
    <scope>NUCLEOTIDE SEQUENCE [LARGE SCALE GENOMIC DNA]</scope>
    <source>
        <strain evidence="2">JB008</strain>
    </source>
</reference>
<evidence type="ECO:0000313" key="2">
    <source>
        <dbReference type="EMBL" id="MDC7226411.1"/>
    </source>
</evidence>
<comment type="caution">
    <text evidence="2">The sequence shown here is derived from an EMBL/GenBank/DDBJ whole genome shotgun (WGS) entry which is preliminary data.</text>
</comment>
<evidence type="ECO:0008006" key="4">
    <source>
        <dbReference type="Google" id="ProtNLM"/>
    </source>
</evidence>
<dbReference type="Proteomes" id="UP001221217">
    <property type="component" value="Unassembled WGS sequence"/>
</dbReference>
<feature type="chain" id="PRO_5042595810" description="Lipoprotein" evidence="1">
    <location>
        <begin position="20"/>
        <end position="108"/>
    </location>
</feature>
<accession>A0AAJ1MK36</accession>
<organism evidence="2 3">
    <name type="scientific">Candidatus Thalassospirochaeta sargassi</name>
    <dbReference type="NCBI Taxonomy" id="3119039"/>
    <lineage>
        <taxon>Bacteria</taxon>
        <taxon>Pseudomonadati</taxon>
        <taxon>Spirochaetota</taxon>
        <taxon>Spirochaetia</taxon>
        <taxon>Spirochaetales</taxon>
        <taxon>Spirochaetaceae</taxon>
        <taxon>Candidatus Thalassospirochaeta</taxon>
    </lineage>
</organism>
<dbReference type="EMBL" id="JAQQAL010000011">
    <property type="protein sequence ID" value="MDC7226411.1"/>
    <property type="molecule type" value="Genomic_DNA"/>
</dbReference>
<dbReference type="AlphaFoldDB" id="A0AAJ1MK36"/>
<proteinExistence type="predicted"/>
<evidence type="ECO:0000256" key="1">
    <source>
        <dbReference type="SAM" id="SignalP"/>
    </source>
</evidence>